<accession>A0AAN7Z3S6</accession>
<organism evidence="2 3">
    <name type="scientific">Xylaria bambusicola</name>
    <dbReference type="NCBI Taxonomy" id="326684"/>
    <lineage>
        <taxon>Eukaryota</taxon>
        <taxon>Fungi</taxon>
        <taxon>Dikarya</taxon>
        <taxon>Ascomycota</taxon>
        <taxon>Pezizomycotina</taxon>
        <taxon>Sordariomycetes</taxon>
        <taxon>Xylariomycetidae</taxon>
        <taxon>Xylariales</taxon>
        <taxon>Xylariaceae</taxon>
        <taxon>Xylaria</taxon>
    </lineage>
</organism>
<feature type="coiled-coil region" evidence="1">
    <location>
        <begin position="110"/>
        <end position="137"/>
    </location>
</feature>
<evidence type="ECO:0000313" key="2">
    <source>
        <dbReference type="EMBL" id="KAK5628102.1"/>
    </source>
</evidence>
<proteinExistence type="predicted"/>
<keyword evidence="3" id="KW-1185">Reference proteome</keyword>
<dbReference type="Proteomes" id="UP001305414">
    <property type="component" value="Unassembled WGS sequence"/>
</dbReference>
<gene>
    <name evidence="2" type="ORF">RRF57_003817</name>
</gene>
<dbReference type="EMBL" id="JAWHQM010000007">
    <property type="protein sequence ID" value="KAK5628102.1"/>
    <property type="molecule type" value="Genomic_DNA"/>
</dbReference>
<name>A0AAN7Z3S6_9PEZI</name>
<evidence type="ECO:0000256" key="1">
    <source>
        <dbReference type="SAM" id="Coils"/>
    </source>
</evidence>
<dbReference type="AlphaFoldDB" id="A0AAN7Z3S6"/>
<evidence type="ECO:0000313" key="3">
    <source>
        <dbReference type="Proteomes" id="UP001305414"/>
    </source>
</evidence>
<reference evidence="2 3" key="1">
    <citation type="submission" date="2023-10" db="EMBL/GenBank/DDBJ databases">
        <title>Draft genome sequence of Xylaria bambusicola isolate GMP-LS, the root and basal stem rot pathogen of sugarcane in Indonesia.</title>
        <authorList>
            <person name="Selvaraj P."/>
            <person name="Muralishankar V."/>
            <person name="Muruganantham S."/>
            <person name="Sp S."/>
            <person name="Haryani S."/>
            <person name="Lau K.J.X."/>
            <person name="Naqvi N.I."/>
        </authorList>
    </citation>
    <scope>NUCLEOTIDE SEQUENCE [LARGE SCALE GENOMIC DNA]</scope>
    <source>
        <strain evidence="2">GMP-LS</strain>
    </source>
</reference>
<comment type="caution">
    <text evidence="2">The sequence shown here is derived from an EMBL/GenBank/DDBJ whole genome shotgun (WGS) entry which is preliminary data.</text>
</comment>
<keyword evidence="1" id="KW-0175">Coiled coil</keyword>
<protein>
    <submittedName>
        <fullName evidence="2">Uncharacterized protein</fullName>
    </submittedName>
</protein>
<sequence>MNATRGENFAAKRAQEALGRLMRPRSELIAEKRVMAQELAKDLGQEHLSSPIFLVDPDEPISLSSTLQERRRIFIESLQRNVVLQRELSRLRAEHRISLSAAIPPSSSTRANAERTLLEEQLECSRLEKEHQKLEAFKKSYEEFNGRSAAAPDFPDPTVIFSNCAPFPELPKNLIEEFTKNEEAPHQEAEELVLRLRKATFREKLMLEHEQQHLNELQANYFHNLGNMSLEVQVTALNAVKTSLVNWIESMLSKAGEGESGEANGSLKNNENEDLDHEKQRAIIEKEYKRHIELRKQIMASIFLLGKPKKVAGPEEVSRLPPPVTSAPISSEPQTYLLITYLERLQSLSQEKKGVVQEKAHISTTIARQQQDTNKALRRLAQDSKLLSKYPQPKPENLHASLSFSKATKNVSITDQIQPWLFAADSAKIVTLEAAAEAVDRGQMPIEDAMQALHQVFLLQDKGPLQAAETGDVECAKEHAANSNIGEIRAGKKPAMDRSKSIWSILDGNLGLINE</sequence>